<comment type="caution">
    <text evidence="2">The sequence shown here is derived from an EMBL/GenBank/DDBJ whole genome shotgun (WGS) entry which is preliminary data.</text>
</comment>
<dbReference type="Gene3D" id="1.20.1260.10">
    <property type="match status" value="1"/>
</dbReference>
<dbReference type="SUPFAM" id="SSF47240">
    <property type="entry name" value="Ferritin-like"/>
    <property type="match status" value="1"/>
</dbReference>
<dbReference type="Pfam" id="PF09968">
    <property type="entry name" value="DUF2202"/>
    <property type="match status" value="1"/>
</dbReference>
<gene>
    <name evidence="2" type="ORF">JAZ04_11895</name>
</gene>
<dbReference type="InterPro" id="IPR012347">
    <property type="entry name" value="Ferritin-like"/>
</dbReference>
<name>A0A9E4K5Q5_9GAMM</name>
<dbReference type="InterPro" id="IPR019243">
    <property type="entry name" value="DUF2202"/>
</dbReference>
<feature type="domain" description="DUF2202" evidence="1">
    <location>
        <begin position="46"/>
        <end position="204"/>
    </location>
</feature>
<dbReference type="AlphaFoldDB" id="A0A9E4K5Q5"/>
<dbReference type="EMBL" id="JAEPDI010000006">
    <property type="protein sequence ID" value="MCG7939538.1"/>
    <property type="molecule type" value="Genomic_DNA"/>
</dbReference>
<evidence type="ECO:0000259" key="1">
    <source>
        <dbReference type="Pfam" id="PF09968"/>
    </source>
</evidence>
<accession>A0A9E4K5Q5</accession>
<reference evidence="2" key="1">
    <citation type="journal article" date="2021" name="Proc. Natl. Acad. Sci. U.S.A.">
        <title>Global biogeography of chemosynthetic symbionts reveals both localized and globally distributed symbiont groups. .</title>
        <authorList>
            <person name="Osvatic J.T."/>
            <person name="Wilkins L.G.E."/>
            <person name="Leibrecht L."/>
            <person name="Leray M."/>
            <person name="Zauner S."/>
            <person name="Polzin J."/>
            <person name="Camacho Y."/>
            <person name="Gros O."/>
            <person name="van Gils J.A."/>
            <person name="Eisen J.A."/>
            <person name="Petersen J.M."/>
            <person name="Yuen B."/>
        </authorList>
    </citation>
    <scope>NUCLEOTIDE SEQUENCE</scope>
    <source>
        <strain evidence="2">MAGL173</strain>
    </source>
</reference>
<dbReference type="CDD" id="cd01048">
    <property type="entry name" value="Ferritin_like_AB2"/>
    <property type="match status" value="1"/>
</dbReference>
<evidence type="ECO:0000313" key="3">
    <source>
        <dbReference type="Proteomes" id="UP000886687"/>
    </source>
</evidence>
<dbReference type="Proteomes" id="UP000886687">
    <property type="component" value="Unassembled WGS sequence"/>
</dbReference>
<sequence>MVRKITLLIALSILILTQVHAGWGGGNGRGWRGGQEQVVDSLTSEEAQHLLLLREEEKVARDVYDLLYQQWGLFIFSNIASAEQRHMDSVLAQLQRYGLVDPALQPGVFGNQELQALYDSLILQGTSSEMDALLTGALIEEVDMQDLHEMLEATENSGLTSLYQKLLCGSRNHLRAFVRQIESRGMVYQAQVMDQAAVDQIVDSPMERGCGRRHR</sequence>
<protein>
    <submittedName>
        <fullName evidence="2">DUF2202 domain-containing protein</fullName>
    </submittedName>
</protein>
<dbReference type="InterPro" id="IPR009078">
    <property type="entry name" value="Ferritin-like_SF"/>
</dbReference>
<organism evidence="2 3">
    <name type="scientific">Candidatus Thiodiazotropha lotti</name>
    <dbReference type="NCBI Taxonomy" id="2792787"/>
    <lineage>
        <taxon>Bacteria</taxon>
        <taxon>Pseudomonadati</taxon>
        <taxon>Pseudomonadota</taxon>
        <taxon>Gammaproteobacteria</taxon>
        <taxon>Chromatiales</taxon>
        <taxon>Sedimenticolaceae</taxon>
        <taxon>Candidatus Thiodiazotropha</taxon>
    </lineage>
</organism>
<proteinExistence type="predicted"/>
<evidence type="ECO:0000313" key="2">
    <source>
        <dbReference type="EMBL" id="MCG7939538.1"/>
    </source>
</evidence>